<feature type="domain" description="Bacterial sugar transferase" evidence="4">
    <location>
        <begin position="30"/>
        <end position="221"/>
    </location>
</feature>
<gene>
    <name evidence="5" type="ORF">DK389_08325</name>
</gene>
<keyword evidence="2" id="KW-0270">Exopolysaccharide synthesis</keyword>
<dbReference type="EMBL" id="CP029550">
    <property type="protein sequence ID" value="AWN40533.1"/>
    <property type="molecule type" value="Genomic_DNA"/>
</dbReference>
<organism evidence="5 6">
    <name type="scientific">Methylobacterium durans</name>
    <dbReference type="NCBI Taxonomy" id="2202825"/>
    <lineage>
        <taxon>Bacteria</taxon>
        <taxon>Pseudomonadati</taxon>
        <taxon>Pseudomonadota</taxon>
        <taxon>Alphaproteobacteria</taxon>
        <taxon>Hyphomicrobiales</taxon>
        <taxon>Methylobacteriaceae</taxon>
        <taxon>Methylobacterium</taxon>
    </lineage>
</organism>
<dbReference type="AlphaFoldDB" id="A0A2U8W354"/>
<keyword evidence="5" id="KW-0808">Transferase</keyword>
<dbReference type="KEGG" id="mets:DK389_08325"/>
<dbReference type="GO" id="GO:0000271">
    <property type="term" value="P:polysaccharide biosynthetic process"/>
    <property type="evidence" value="ECO:0007669"/>
    <property type="project" value="UniProtKB-KW"/>
</dbReference>
<keyword evidence="6" id="KW-1185">Reference proteome</keyword>
<evidence type="ECO:0000313" key="5">
    <source>
        <dbReference type="EMBL" id="AWN40533.1"/>
    </source>
</evidence>
<reference evidence="6" key="1">
    <citation type="submission" date="2018-05" db="EMBL/GenBank/DDBJ databases">
        <title>Complete Genome Sequence of Methylobacterium sp. 17SD2-17.</title>
        <authorList>
            <person name="Srinivasan S."/>
        </authorList>
    </citation>
    <scope>NUCLEOTIDE SEQUENCE [LARGE SCALE GENOMIC DNA]</scope>
    <source>
        <strain evidence="6">17SD2-17</strain>
    </source>
</reference>
<dbReference type="OrthoDB" id="9808602at2"/>
<feature type="transmembrane region" description="Helical" evidence="3">
    <location>
        <begin position="35"/>
        <end position="58"/>
    </location>
</feature>
<comment type="similarity">
    <text evidence="1">Belongs to the bacterial sugar transferase family.</text>
</comment>
<dbReference type="PANTHER" id="PTHR30576">
    <property type="entry name" value="COLANIC BIOSYNTHESIS UDP-GLUCOSE LIPID CARRIER TRANSFERASE"/>
    <property type="match status" value="1"/>
</dbReference>
<feature type="transmembrane region" description="Helical" evidence="3">
    <location>
        <begin position="213"/>
        <end position="231"/>
    </location>
</feature>
<proteinExistence type="inferred from homology"/>
<evidence type="ECO:0000256" key="1">
    <source>
        <dbReference type="ARBA" id="ARBA00006464"/>
    </source>
</evidence>
<evidence type="ECO:0000259" key="4">
    <source>
        <dbReference type="Pfam" id="PF02397"/>
    </source>
</evidence>
<keyword evidence="3" id="KW-0472">Membrane</keyword>
<evidence type="ECO:0000313" key="6">
    <source>
        <dbReference type="Proteomes" id="UP000245926"/>
    </source>
</evidence>
<dbReference type="RefSeq" id="WP_109888757.1">
    <property type="nucleotide sequence ID" value="NZ_CP029550.1"/>
</dbReference>
<sequence>MPATKLEAPTMRPAQANFAAEVPMARLAGRRLIDVGMAACGLILLAPLLCLIACAIVAESRGPILFSQLRLGQGGRPFRIYKFRKFDERRTANGLAITLRKDPRMTRVGRLLQATKLDELPQLWNVLTGDMTIVGPRPESLAYADCFTDRWADLLKHTPGIFGPNQVIFRHEDGIFSATLDPDRFYRSIMFPLKAAIDLEYFDRRTYMTDTKCFIGALLAIFGVAPTRYLYLLRPPAQTRQPDLTRSVRSA</sequence>
<keyword evidence="3" id="KW-0812">Transmembrane</keyword>
<keyword evidence="3" id="KW-1133">Transmembrane helix</keyword>
<dbReference type="Proteomes" id="UP000245926">
    <property type="component" value="Chromosome"/>
</dbReference>
<evidence type="ECO:0000256" key="3">
    <source>
        <dbReference type="SAM" id="Phobius"/>
    </source>
</evidence>
<evidence type="ECO:0000256" key="2">
    <source>
        <dbReference type="ARBA" id="ARBA00023169"/>
    </source>
</evidence>
<dbReference type="GO" id="GO:0016780">
    <property type="term" value="F:phosphotransferase activity, for other substituted phosphate groups"/>
    <property type="evidence" value="ECO:0007669"/>
    <property type="project" value="TreeGrafter"/>
</dbReference>
<dbReference type="InterPro" id="IPR003362">
    <property type="entry name" value="Bact_transf"/>
</dbReference>
<accession>A0A2U8W354</accession>
<dbReference type="Pfam" id="PF02397">
    <property type="entry name" value="Bac_transf"/>
    <property type="match status" value="1"/>
</dbReference>
<dbReference type="PANTHER" id="PTHR30576:SF20">
    <property type="entry name" value="QUINOVOSAMINEPHOSPHOTRANSFERAE-RELATED"/>
    <property type="match status" value="1"/>
</dbReference>
<name>A0A2U8W354_9HYPH</name>
<protein>
    <submittedName>
        <fullName evidence="5">Sugar transferase</fullName>
    </submittedName>
</protein>